<dbReference type="InterPro" id="IPR052158">
    <property type="entry name" value="INH-QAR"/>
</dbReference>
<sequence length="86" mass="9206">MVSHGRRWSRSPRAPPFFAKSSPNLGRSAQYVTSVCTGSIALAAAGLLDGRQATSHWSVRDLPTDHGANPGSHTRVLPTGLRNRLS</sequence>
<evidence type="ECO:0000313" key="3">
    <source>
        <dbReference type="EMBL" id="NKY01148.1"/>
    </source>
</evidence>
<gene>
    <name evidence="3" type="ORF">HGA05_06135</name>
</gene>
<dbReference type="EMBL" id="JAAXPC010000003">
    <property type="protein sequence ID" value="NKY01148.1"/>
    <property type="molecule type" value="Genomic_DNA"/>
</dbReference>
<feature type="region of interest" description="Disordered" evidence="1">
    <location>
        <begin position="60"/>
        <end position="86"/>
    </location>
</feature>
<evidence type="ECO:0000259" key="2">
    <source>
        <dbReference type="Pfam" id="PF01965"/>
    </source>
</evidence>
<organism evidence="3 4">
    <name type="scientific">Gordonia polyisoprenivorans</name>
    <dbReference type="NCBI Taxonomy" id="84595"/>
    <lineage>
        <taxon>Bacteria</taxon>
        <taxon>Bacillati</taxon>
        <taxon>Actinomycetota</taxon>
        <taxon>Actinomycetes</taxon>
        <taxon>Mycobacteriales</taxon>
        <taxon>Gordoniaceae</taxon>
        <taxon>Gordonia</taxon>
    </lineage>
</organism>
<accession>A0A846WI17</accession>
<dbReference type="Gene3D" id="3.40.50.880">
    <property type="match status" value="1"/>
</dbReference>
<dbReference type="PANTHER" id="PTHR43130">
    <property type="entry name" value="ARAC-FAMILY TRANSCRIPTIONAL REGULATOR"/>
    <property type="match status" value="1"/>
</dbReference>
<proteinExistence type="predicted"/>
<evidence type="ECO:0000256" key="1">
    <source>
        <dbReference type="SAM" id="MobiDB-lite"/>
    </source>
</evidence>
<name>A0A846WI17_9ACTN</name>
<feature type="compositionally biased region" description="Basic residues" evidence="1">
    <location>
        <begin position="1"/>
        <end position="10"/>
    </location>
</feature>
<feature type="region of interest" description="Disordered" evidence="1">
    <location>
        <begin position="1"/>
        <end position="24"/>
    </location>
</feature>
<reference evidence="3 4" key="1">
    <citation type="submission" date="2020-04" db="EMBL/GenBank/DDBJ databases">
        <title>MicrobeNet Type strains.</title>
        <authorList>
            <person name="Nicholson A.C."/>
        </authorList>
    </citation>
    <scope>NUCLEOTIDE SEQUENCE [LARGE SCALE GENOMIC DNA]</scope>
    <source>
        <strain evidence="3 4">ATCC BAA-14</strain>
    </source>
</reference>
<dbReference type="PANTHER" id="PTHR43130:SF2">
    <property type="entry name" value="DJ-1_PFPI DOMAIN-CONTAINING PROTEIN"/>
    <property type="match status" value="1"/>
</dbReference>
<dbReference type="AlphaFoldDB" id="A0A846WI17"/>
<dbReference type="InterPro" id="IPR002818">
    <property type="entry name" value="DJ-1/PfpI"/>
</dbReference>
<protein>
    <recommendedName>
        <fullName evidence="2">DJ-1/PfpI domain-containing protein</fullName>
    </recommendedName>
</protein>
<feature type="domain" description="DJ-1/PfpI" evidence="2">
    <location>
        <begin position="5"/>
        <end position="62"/>
    </location>
</feature>
<dbReference type="SUPFAM" id="SSF52317">
    <property type="entry name" value="Class I glutamine amidotransferase-like"/>
    <property type="match status" value="1"/>
</dbReference>
<comment type="caution">
    <text evidence="3">The sequence shown here is derived from an EMBL/GenBank/DDBJ whole genome shotgun (WGS) entry which is preliminary data.</text>
</comment>
<dbReference type="GO" id="GO:0006355">
    <property type="term" value="P:regulation of DNA-templated transcription"/>
    <property type="evidence" value="ECO:0007669"/>
    <property type="project" value="TreeGrafter"/>
</dbReference>
<dbReference type="InterPro" id="IPR029062">
    <property type="entry name" value="Class_I_gatase-like"/>
</dbReference>
<evidence type="ECO:0000313" key="4">
    <source>
        <dbReference type="Proteomes" id="UP000563898"/>
    </source>
</evidence>
<dbReference type="Pfam" id="PF01965">
    <property type="entry name" value="DJ-1_PfpI"/>
    <property type="match status" value="1"/>
</dbReference>
<dbReference type="RefSeq" id="WP_079929290.1">
    <property type="nucleotide sequence ID" value="NZ_CP073075.1"/>
</dbReference>
<dbReference type="Proteomes" id="UP000563898">
    <property type="component" value="Unassembled WGS sequence"/>
</dbReference>